<dbReference type="InterPro" id="IPR001466">
    <property type="entry name" value="Beta-lactam-related"/>
</dbReference>
<evidence type="ECO:0000313" key="4">
    <source>
        <dbReference type="Proteomes" id="UP001598130"/>
    </source>
</evidence>
<dbReference type="Gene3D" id="3.40.710.10">
    <property type="entry name" value="DD-peptidase/beta-lactamase superfamily"/>
    <property type="match status" value="1"/>
</dbReference>
<organism evidence="3 4">
    <name type="scientific">Phenylobacterium ferrooxidans</name>
    <dbReference type="NCBI Taxonomy" id="2982689"/>
    <lineage>
        <taxon>Bacteria</taxon>
        <taxon>Pseudomonadati</taxon>
        <taxon>Pseudomonadota</taxon>
        <taxon>Alphaproteobacteria</taxon>
        <taxon>Caulobacterales</taxon>
        <taxon>Caulobacteraceae</taxon>
        <taxon>Phenylobacterium</taxon>
    </lineage>
</organism>
<keyword evidence="1" id="KW-1133">Transmembrane helix</keyword>
<comment type="caution">
    <text evidence="3">The sequence shown here is derived from an EMBL/GenBank/DDBJ whole genome shotgun (WGS) entry which is preliminary data.</text>
</comment>
<keyword evidence="4" id="KW-1185">Reference proteome</keyword>
<feature type="transmembrane region" description="Helical" evidence="1">
    <location>
        <begin position="398"/>
        <end position="419"/>
    </location>
</feature>
<evidence type="ECO:0000259" key="2">
    <source>
        <dbReference type="Pfam" id="PF00144"/>
    </source>
</evidence>
<proteinExistence type="predicted"/>
<evidence type="ECO:0000313" key="3">
    <source>
        <dbReference type="EMBL" id="MFD3264774.1"/>
    </source>
</evidence>
<protein>
    <submittedName>
        <fullName evidence="3">Beta-lactamase family protein</fullName>
    </submittedName>
</protein>
<dbReference type="InterPro" id="IPR012338">
    <property type="entry name" value="Beta-lactam/transpept-like"/>
</dbReference>
<dbReference type="RefSeq" id="WP_377370347.1">
    <property type="nucleotide sequence ID" value="NZ_JAOTJD010000022.1"/>
</dbReference>
<evidence type="ECO:0000256" key="1">
    <source>
        <dbReference type="SAM" id="Phobius"/>
    </source>
</evidence>
<dbReference type="Proteomes" id="UP001598130">
    <property type="component" value="Unassembled WGS sequence"/>
</dbReference>
<name>A0ABW6CNX9_9CAUL</name>
<keyword evidence="1" id="KW-0472">Membrane</keyword>
<accession>A0ABW6CNX9</accession>
<sequence>MRRWILLGVATLGVLAVWTVVFGAGTLEGWWRRPLAPQGDTAAFAAAADRMIAAESTGNLAFTLIEQGRPVHERFASKGAPVDRDTLFQVASLSKWITALGVMTLVDAGRVDLDAPVDTYLSRWKLPPSEFDNRQVTVRRLLSHTAGLTDGLGYAGFAPGQPVQPLVASLTRAADASPHAEGAVKAGLQPGAGWKYSGGGYTLLQLLIEDVTGEPFAAYMRRAVLDPLGMTRSTFLLPEPWPANVAEIYGPGGTKAIHYRFTATGAASLYTSAADLTRLIAAHRPGTDGTPAGRGVLRPSTLAEMRRPHAAQYGADIWGLGLVLYAPNEAGDFIAGHDGNNFPAINTAARFDPASGDGIVVLETGDEALATRLAGEWVFWRTGNVDNLMVLLEARRTLVVLAIGWAVILLGAGVFGWRLRWRGR</sequence>
<dbReference type="Pfam" id="PF00144">
    <property type="entry name" value="Beta-lactamase"/>
    <property type="match status" value="1"/>
</dbReference>
<dbReference type="InterPro" id="IPR050789">
    <property type="entry name" value="Diverse_Enzym_Activities"/>
</dbReference>
<dbReference type="EMBL" id="JAOTJD010000022">
    <property type="protein sequence ID" value="MFD3264774.1"/>
    <property type="molecule type" value="Genomic_DNA"/>
</dbReference>
<keyword evidence="1" id="KW-0812">Transmembrane</keyword>
<feature type="domain" description="Beta-lactamase-related" evidence="2">
    <location>
        <begin position="50"/>
        <end position="367"/>
    </location>
</feature>
<reference evidence="3 4" key="1">
    <citation type="submission" date="2022-09" db="EMBL/GenBank/DDBJ databases">
        <title>New species of Phenylobacterium.</title>
        <authorList>
            <person name="Mieszkin S."/>
        </authorList>
    </citation>
    <scope>NUCLEOTIDE SEQUENCE [LARGE SCALE GENOMIC DNA]</scope>
    <source>
        <strain evidence="3 4">HK31-G</strain>
    </source>
</reference>
<dbReference type="PANTHER" id="PTHR43283">
    <property type="entry name" value="BETA-LACTAMASE-RELATED"/>
    <property type="match status" value="1"/>
</dbReference>
<dbReference type="SUPFAM" id="SSF56601">
    <property type="entry name" value="beta-lactamase/transpeptidase-like"/>
    <property type="match status" value="1"/>
</dbReference>
<gene>
    <name evidence="3" type="ORF">OCL97_12485</name>
</gene>
<dbReference type="PANTHER" id="PTHR43283:SF18">
    <property type="match status" value="1"/>
</dbReference>